<comment type="caution">
    <text evidence="3">The sequence shown here is derived from an EMBL/GenBank/DDBJ whole genome shotgun (WGS) entry which is preliminary data.</text>
</comment>
<evidence type="ECO:0000256" key="1">
    <source>
        <dbReference type="SAM" id="MobiDB-lite"/>
    </source>
</evidence>
<feature type="compositionally biased region" description="Low complexity" evidence="1">
    <location>
        <begin position="96"/>
        <end position="127"/>
    </location>
</feature>
<sequence>MHPRRNAMTSPSEEPTLRNGKPLKPASAPSEPKLAYSEVTNPPAPRTDRIARGAGRVTPPRRTATPPMAAPHQMAPRPHHQHGHPQQRPSVPVPPAQAHRAAPQPGRAHSPAPASHRSAGQQQAMGPAPAPAPKRTGPRLTGPEWAAAAAMIVLVLAVILGLALA</sequence>
<reference evidence="4" key="1">
    <citation type="submission" date="2016-02" db="EMBL/GenBank/DDBJ databases">
        <authorList>
            <person name="Wen L."/>
            <person name="He K."/>
            <person name="Yang H."/>
        </authorList>
    </citation>
    <scope>NUCLEOTIDE SEQUENCE [LARGE SCALE GENOMIC DNA]</scope>
    <source>
        <strain evidence="4">JCM 15929</strain>
    </source>
</reference>
<proteinExistence type="predicted"/>
<dbReference type="EMBL" id="LSRF01000058">
    <property type="protein sequence ID" value="KXP03331.1"/>
    <property type="molecule type" value="Genomic_DNA"/>
</dbReference>
<dbReference type="STRING" id="239498.AXK60_15960"/>
<feature type="compositionally biased region" description="Low complexity" evidence="1">
    <location>
        <begin position="56"/>
        <end position="71"/>
    </location>
</feature>
<feature type="transmembrane region" description="Helical" evidence="2">
    <location>
        <begin position="145"/>
        <end position="164"/>
    </location>
</feature>
<evidence type="ECO:0000313" key="4">
    <source>
        <dbReference type="Proteomes" id="UP000070258"/>
    </source>
</evidence>
<keyword evidence="2" id="KW-0472">Membrane</keyword>
<organism evidence="3 4">
    <name type="scientific">Tsukamurella pseudospumae</name>
    <dbReference type="NCBI Taxonomy" id="239498"/>
    <lineage>
        <taxon>Bacteria</taxon>
        <taxon>Bacillati</taxon>
        <taxon>Actinomycetota</taxon>
        <taxon>Actinomycetes</taxon>
        <taxon>Mycobacteriales</taxon>
        <taxon>Tsukamurellaceae</taxon>
        <taxon>Tsukamurella</taxon>
    </lineage>
</organism>
<protein>
    <submittedName>
        <fullName evidence="3">Uncharacterized protein</fullName>
    </submittedName>
</protein>
<accession>A0A137ZYQ2</accession>
<dbReference type="AlphaFoldDB" id="A0A137ZYQ2"/>
<dbReference type="Proteomes" id="UP000070258">
    <property type="component" value="Unassembled WGS sequence"/>
</dbReference>
<feature type="region of interest" description="Disordered" evidence="1">
    <location>
        <begin position="1"/>
        <end position="141"/>
    </location>
</feature>
<evidence type="ECO:0000313" key="3">
    <source>
        <dbReference type="EMBL" id="KXP03331.1"/>
    </source>
</evidence>
<name>A0A137ZYQ2_9ACTN</name>
<keyword evidence="2" id="KW-1133">Transmembrane helix</keyword>
<keyword evidence="2" id="KW-0812">Transmembrane</keyword>
<evidence type="ECO:0000256" key="2">
    <source>
        <dbReference type="SAM" id="Phobius"/>
    </source>
</evidence>
<gene>
    <name evidence="3" type="ORF">AXK60_15960</name>
</gene>